<dbReference type="AlphaFoldDB" id="K0IF31"/>
<dbReference type="GO" id="GO:0000271">
    <property type="term" value="P:polysaccharide biosynthetic process"/>
    <property type="evidence" value="ECO:0007669"/>
    <property type="project" value="TreeGrafter"/>
</dbReference>
<dbReference type="InterPro" id="IPR000653">
    <property type="entry name" value="DegT/StrS_aminotransferase"/>
</dbReference>
<organism evidence="2 3">
    <name type="scientific">Nitrososphaera gargensis (strain Ga9.2)</name>
    <dbReference type="NCBI Taxonomy" id="1237085"/>
    <lineage>
        <taxon>Archaea</taxon>
        <taxon>Nitrososphaerota</taxon>
        <taxon>Nitrososphaeria</taxon>
        <taxon>Nitrososphaerales</taxon>
        <taxon>Nitrososphaeraceae</taxon>
        <taxon>Nitrososphaera</taxon>
    </lineage>
</organism>
<dbReference type="InterPro" id="IPR015424">
    <property type="entry name" value="PyrdxlP-dep_Trfase"/>
</dbReference>
<dbReference type="GO" id="GO:0008483">
    <property type="term" value="F:transaminase activity"/>
    <property type="evidence" value="ECO:0007669"/>
    <property type="project" value="TreeGrafter"/>
</dbReference>
<dbReference type="InterPro" id="IPR015421">
    <property type="entry name" value="PyrdxlP-dep_Trfase_major"/>
</dbReference>
<dbReference type="InParanoid" id="K0IF31"/>
<comment type="similarity">
    <text evidence="1">Belongs to the DegT/DnrJ/EryC1 family.</text>
</comment>
<proteinExistence type="inferred from homology"/>
<dbReference type="PANTHER" id="PTHR30244">
    <property type="entry name" value="TRANSAMINASE"/>
    <property type="match status" value="1"/>
</dbReference>
<keyword evidence="1" id="KW-0663">Pyridoxal phosphate</keyword>
<sequence>MALTTHTVSSNMIPINKPWIGEEEKREVASVLEENALTTAARDGGRRVRDFESQMKSYLKAKHVVSVNSGTAALHAALMAAGIKQGDEVLIPSFTFVATANAVVAAGGRPVFVDVKKDDYTIDVSDLKKKITKRAKVVIPVHLYGHPSDMDEIGELADKHALDVVEDACQSLGSTYKKKQTGTFGVMGCFSMYASKVLTAGEGGAVATDSDELADRLKMIRNHGMVEGYDTRVLGLNLRLPELSAAVAKVQMQKLDKMLQIRRRNAELMSKLLFPSAKKHGIKIPEETADKKFNWYLYTVAFQNGSRDRIKNALVKDNIGATIYYNPPAHKTPYYMQVAPKTSLRATDWCADHVLSLPVHPYVSEADIDHIASSLKAVLEKSNIS</sequence>
<evidence type="ECO:0000313" key="2">
    <source>
        <dbReference type="EMBL" id="AFU59966.1"/>
    </source>
</evidence>
<dbReference type="PIRSF" id="PIRSF000390">
    <property type="entry name" value="PLP_StrS"/>
    <property type="match status" value="1"/>
</dbReference>
<dbReference type="HOGENOM" id="CLU_033332_7_2_2"/>
<dbReference type="EMBL" id="CP002408">
    <property type="protein sequence ID" value="AFU59966.1"/>
    <property type="molecule type" value="Genomic_DNA"/>
</dbReference>
<dbReference type="GO" id="GO:0030170">
    <property type="term" value="F:pyridoxal phosphate binding"/>
    <property type="evidence" value="ECO:0007669"/>
    <property type="project" value="TreeGrafter"/>
</dbReference>
<dbReference type="Proteomes" id="UP000008037">
    <property type="component" value="Chromosome"/>
</dbReference>
<dbReference type="RefSeq" id="WP_015020500.1">
    <property type="nucleotide sequence ID" value="NC_018719.1"/>
</dbReference>
<evidence type="ECO:0000256" key="1">
    <source>
        <dbReference type="RuleBase" id="RU004508"/>
    </source>
</evidence>
<dbReference type="BioCyc" id="CNIT1237085:G1324-3050-MONOMER"/>
<dbReference type="STRING" id="1237085.Ngar_c30500"/>
<keyword evidence="3" id="KW-1185">Reference proteome</keyword>
<reference evidence="2 3" key="1">
    <citation type="journal article" date="2012" name="Environ. Microbiol.">
        <title>The genome of the ammonia-oxidizing Candidatus Nitrososphaera gargensis: insights into metabolic versatility and environmental adaptations.</title>
        <authorList>
            <person name="Spang A."/>
            <person name="Poehlein A."/>
            <person name="Offre P."/>
            <person name="Zumbragel S."/>
            <person name="Haider S."/>
            <person name="Rychlik N."/>
            <person name="Nowka B."/>
            <person name="Schmeisser C."/>
            <person name="Lebedeva E.V."/>
            <person name="Rattei T."/>
            <person name="Bohm C."/>
            <person name="Schmid M."/>
            <person name="Galushko A."/>
            <person name="Hatzenpichler R."/>
            <person name="Weinmaier T."/>
            <person name="Daniel R."/>
            <person name="Schleper C."/>
            <person name="Spieck E."/>
            <person name="Streit W."/>
            <person name="Wagner M."/>
        </authorList>
    </citation>
    <scope>NUCLEOTIDE SEQUENCE [LARGE SCALE GENOMIC DNA]</scope>
    <source>
        <strain evidence="3">Ga9.2</strain>
    </source>
</reference>
<dbReference type="PANTHER" id="PTHR30244:SF34">
    <property type="entry name" value="DTDP-4-AMINO-4,6-DIDEOXYGALACTOSE TRANSAMINASE"/>
    <property type="match status" value="1"/>
</dbReference>
<dbReference type="Gene3D" id="3.40.640.10">
    <property type="entry name" value="Type I PLP-dependent aspartate aminotransferase-like (Major domain)"/>
    <property type="match status" value="1"/>
</dbReference>
<dbReference type="InterPro" id="IPR015422">
    <property type="entry name" value="PyrdxlP-dep_Trfase_small"/>
</dbReference>
<accession>K0IF31</accession>
<dbReference type="Pfam" id="PF01041">
    <property type="entry name" value="DegT_DnrJ_EryC1"/>
    <property type="match status" value="1"/>
</dbReference>
<evidence type="ECO:0000313" key="3">
    <source>
        <dbReference type="Proteomes" id="UP000008037"/>
    </source>
</evidence>
<dbReference type="Gene3D" id="3.90.1150.10">
    <property type="entry name" value="Aspartate Aminotransferase, domain 1"/>
    <property type="match status" value="1"/>
</dbReference>
<dbReference type="KEGG" id="nga:Ngar_c30500"/>
<dbReference type="SUPFAM" id="SSF53383">
    <property type="entry name" value="PLP-dependent transferases"/>
    <property type="match status" value="1"/>
</dbReference>
<dbReference type="CDD" id="cd00616">
    <property type="entry name" value="AHBA_syn"/>
    <property type="match status" value="1"/>
</dbReference>
<name>K0IF31_NITGG</name>
<gene>
    <name evidence="2" type="ordered locus">Ngar_c30500</name>
</gene>
<evidence type="ECO:0008006" key="4">
    <source>
        <dbReference type="Google" id="ProtNLM"/>
    </source>
</evidence>
<protein>
    <recommendedName>
        <fullName evidence="4">Glutamine--scyllo-inositol transaminase</fullName>
    </recommendedName>
</protein>
<dbReference type="GeneID" id="13796860"/>